<protein>
    <submittedName>
        <fullName evidence="5">NADH:flavin oxidoreductase</fullName>
    </submittedName>
</protein>
<dbReference type="Pfam" id="PF00724">
    <property type="entry name" value="Oxidored_FMN"/>
    <property type="match status" value="1"/>
</dbReference>
<dbReference type="Proteomes" id="UP001596461">
    <property type="component" value="Unassembled WGS sequence"/>
</dbReference>
<dbReference type="InterPro" id="IPR001155">
    <property type="entry name" value="OxRdtase_FMN_N"/>
</dbReference>
<dbReference type="PANTHER" id="PTHR43656">
    <property type="entry name" value="BINDING OXIDOREDUCTASE, PUTATIVE (AFU_ORTHOLOGUE AFUA_2G08260)-RELATED"/>
    <property type="match status" value="1"/>
</dbReference>
<feature type="domain" description="NADH:flavin oxidoreductase/NADH oxidase N-terminal" evidence="4">
    <location>
        <begin position="7"/>
        <end position="236"/>
    </location>
</feature>
<dbReference type="EMBL" id="JBHTAH010000014">
    <property type="protein sequence ID" value="MFC7070761.1"/>
    <property type="molecule type" value="Genomic_DNA"/>
</dbReference>
<evidence type="ECO:0000256" key="3">
    <source>
        <dbReference type="SAM" id="MobiDB-lite"/>
    </source>
</evidence>
<evidence type="ECO:0000313" key="6">
    <source>
        <dbReference type="Proteomes" id="UP001596461"/>
    </source>
</evidence>
<dbReference type="GeneID" id="81125540"/>
<dbReference type="AlphaFoldDB" id="A0ABD5WBV2"/>
<organism evidence="5 6">
    <name type="scientific">Halobaculum lipolyticum</name>
    <dbReference type="NCBI Taxonomy" id="3032001"/>
    <lineage>
        <taxon>Archaea</taxon>
        <taxon>Methanobacteriati</taxon>
        <taxon>Methanobacteriota</taxon>
        <taxon>Stenosarchaea group</taxon>
        <taxon>Halobacteria</taxon>
        <taxon>Halobacteriales</taxon>
        <taxon>Haloferacaceae</taxon>
        <taxon>Halobaculum</taxon>
    </lineage>
</organism>
<comment type="caution">
    <text evidence="5">The sequence shown here is derived from an EMBL/GenBank/DDBJ whole genome shotgun (WGS) entry which is preliminary data.</text>
</comment>
<dbReference type="Gene3D" id="3.20.20.70">
    <property type="entry name" value="Aldolase class I"/>
    <property type="match status" value="1"/>
</dbReference>
<dbReference type="InterPro" id="IPR051799">
    <property type="entry name" value="NADH_flavin_oxidoreductase"/>
</dbReference>
<evidence type="ECO:0000259" key="4">
    <source>
        <dbReference type="Pfam" id="PF00724"/>
    </source>
</evidence>
<dbReference type="SUPFAM" id="SSF51395">
    <property type="entry name" value="FMN-linked oxidoreductases"/>
    <property type="match status" value="1"/>
</dbReference>
<proteinExistence type="predicted"/>
<evidence type="ECO:0000313" key="5">
    <source>
        <dbReference type="EMBL" id="MFC7070761.1"/>
    </source>
</evidence>
<keyword evidence="2" id="KW-0560">Oxidoreductase</keyword>
<accession>A0ABD5WBV2</accession>
<gene>
    <name evidence="5" type="ORF">ACFQL9_14010</name>
</gene>
<name>A0ABD5WBV2_9EURY</name>
<feature type="compositionally biased region" description="Basic and acidic residues" evidence="3">
    <location>
        <begin position="435"/>
        <end position="464"/>
    </location>
</feature>
<dbReference type="RefSeq" id="WP_284033220.1">
    <property type="nucleotide sequence ID" value="NZ_CP126154.1"/>
</dbReference>
<keyword evidence="1" id="KW-0285">Flavoprotein</keyword>
<evidence type="ECO:0000256" key="1">
    <source>
        <dbReference type="ARBA" id="ARBA00022630"/>
    </source>
</evidence>
<dbReference type="PANTHER" id="PTHR43656:SF2">
    <property type="entry name" value="BINDING OXIDOREDUCTASE, PUTATIVE (AFU_ORTHOLOGUE AFUA_2G08260)-RELATED"/>
    <property type="match status" value="1"/>
</dbReference>
<keyword evidence="6" id="KW-1185">Reference proteome</keyword>
<dbReference type="InterPro" id="IPR013785">
    <property type="entry name" value="Aldolase_TIM"/>
</dbReference>
<dbReference type="GO" id="GO:0016491">
    <property type="term" value="F:oxidoreductase activity"/>
    <property type="evidence" value="ECO:0007669"/>
    <property type="project" value="UniProtKB-KW"/>
</dbReference>
<sequence>MPVARLTDPLAIGGVTVPNRLYRAPLLEHAGDGPDAVDTLIGDLEPAAAAGAGLVCQGATVVRGEGGCAAPGMTRVHDPEFVAELSRLTDAIHAHGGRIAIQLEHGGLRSMETWHHGHRARNPGLRQLAVSEPPRLLRFLDRLGFLEYEAHVLTTEECYDLAADFGRSAAAAVDAGYDLIHVAGANMGIVHQFASPFYNRRDDEFGDPARFFEAIRDEIRDRAGDVPVLTKVPAETEAPPGVGPTLSTDDCVRLCRRLEAVGYDALVPVNGSVFWDMSIVRGAFPGDSWRDERFRAGYVDAFGSLPRAVAVAAANWAESLVYSRESAWNANLCRRVRERVDVPVLCEGGIRDRPTTERLLGDGGADAAADAVGMARPFYAEPALPARLLHESNARVVCEDCNNCVVPQAAGEAGVCRTPAVLRRAGKLRKAGAYDPDRGRDGADPDRGRDTGDHDAGDHETGDD</sequence>
<reference evidence="5 6" key="1">
    <citation type="journal article" date="2019" name="Int. J. Syst. Evol. Microbiol.">
        <title>The Global Catalogue of Microorganisms (GCM) 10K type strain sequencing project: providing services to taxonomists for standard genome sequencing and annotation.</title>
        <authorList>
            <consortium name="The Broad Institute Genomics Platform"/>
            <consortium name="The Broad Institute Genome Sequencing Center for Infectious Disease"/>
            <person name="Wu L."/>
            <person name="Ma J."/>
        </authorList>
    </citation>
    <scope>NUCLEOTIDE SEQUENCE [LARGE SCALE GENOMIC DNA]</scope>
    <source>
        <strain evidence="5 6">DT31</strain>
    </source>
</reference>
<evidence type="ECO:0000256" key="2">
    <source>
        <dbReference type="ARBA" id="ARBA00023002"/>
    </source>
</evidence>
<feature type="region of interest" description="Disordered" evidence="3">
    <location>
        <begin position="427"/>
        <end position="464"/>
    </location>
</feature>